<reference evidence="2" key="1">
    <citation type="submission" date="2021-11" db="EMBL/GenBank/DDBJ databases">
        <title>Vibrio ZSDE26 sp. nov. and Vibrio ZSDZ34 sp. nov., isolated from coastal seawater in Qingdao.</title>
        <authorList>
            <person name="Zhang P."/>
        </authorList>
    </citation>
    <scope>NUCLEOTIDE SEQUENCE</scope>
    <source>
        <strain evidence="2">ZSDE26</strain>
    </source>
</reference>
<comment type="caution">
    <text evidence="2">The sequence shown here is derived from an EMBL/GenBank/DDBJ whole genome shotgun (WGS) entry which is preliminary data.</text>
</comment>
<dbReference type="AlphaFoldDB" id="A0A9X1XFE1"/>
<keyword evidence="3" id="KW-1185">Reference proteome</keyword>
<protein>
    <submittedName>
        <fullName evidence="2">SAM-dependent methyltransferase</fullName>
    </submittedName>
</protein>
<dbReference type="PANTHER" id="PTHR13369:SF0">
    <property type="entry name" value="GLUTATHIONE S-TRANSFERASE C-TERMINAL DOMAIN-CONTAINING PROTEIN"/>
    <property type="match status" value="1"/>
</dbReference>
<dbReference type="RefSeq" id="WP_248007100.1">
    <property type="nucleotide sequence ID" value="NZ_JAJHVV010000001.1"/>
</dbReference>
<dbReference type="GO" id="GO:0032259">
    <property type="term" value="P:methylation"/>
    <property type="evidence" value="ECO:0007669"/>
    <property type="project" value="UniProtKB-KW"/>
</dbReference>
<organism evidence="2 3">
    <name type="scientific">Vibrio amylolyticus</name>
    <dbReference type="NCBI Taxonomy" id="2847292"/>
    <lineage>
        <taxon>Bacteria</taxon>
        <taxon>Pseudomonadati</taxon>
        <taxon>Pseudomonadota</taxon>
        <taxon>Gammaproteobacteria</taxon>
        <taxon>Vibrionales</taxon>
        <taxon>Vibrionaceae</taxon>
        <taxon>Vibrio</taxon>
    </lineage>
</organism>
<gene>
    <name evidence="2" type="ORF">KP803_01715</name>
</gene>
<proteinExistence type="predicted"/>
<dbReference type="InterPro" id="IPR029063">
    <property type="entry name" value="SAM-dependent_MTases_sf"/>
</dbReference>
<dbReference type="EMBL" id="JAJHVV010000001">
    <property type="protein sequence ID" value="MCK6261987.1"/>
    <property type="molecule type" value="Genomic_DNA"/>
</dbReference>
<dbReference type="InterPro" id="IPR025714">
    <property type="entry name" value="Methyltranfer_dom"/>
</dbReference>
<dbReference type="GO" id="GO:0008168">
    <property type="term" value="F:methyltransferase activity"/>
    <property type="evidence" value="ECO:0007669"/>
    <property type="project" value="UniProtKB-KW"/>
</dbReference>
<sequence length="397" mass="45519">MQNHFKELDQFILNHQQFWRTEPFHHSFCSDYPWDDSHPNLSTWLDSLTNTEIEAYKVDTSKLTHSLSSFFPELNSITSLISLPALEAHEFDFSSHLFRGIPGRKLEQILAMGHASVNSHYGSEWLEWCSGKGYLGRVLAASSGQKVTSLEYQGALCESGQRGANSLELPISFVQGDALSEKALSIMTPDQHAVALHACGDLHSSLLYKASQLELPAITISPCCYHLIQGDHYQPMSQSGQSSQLTLSKHDLRIPLQETVTGGERVKRHRFQEMSYRLGFDLMLRELGLTDEYIPIPSIKKSQLSLGFESFCNWATNLKLIDLPDVNFEEYQLRGEARFWQMERISLIQQLFRRPLEMWLVLDKALYLQERGYQVTLSQFCPREMTPRNILLHAYRN</sequence>
<keyword evidence="2" id="KW-0489">Methyltransferase</keyword>
<dbReference type="Pfam" id="PF13679">
    <property type="entry name" value="Methyltransf_32"/>
    <property type="match status" value="1"/>
</dbReference>
<evidence type="ECO:0000259" key="1">
    <source>
        <dbReference type="Pfam" id="PF13679"/>
    </source>
</evidence>
<evidence type="ECO:0000313" key="2">
    <source>
        <dbReference type="EMBL" id="MCK6261987.1"/>
    </source>
</evidence>
<keyword evidence="2" id="KW-0808">Transferase</keyword>
<feature type="domain" description="Methyltransferase" evidence="1">
    <location>
        <begin position="122"/>
        <end position="229"/>
    </location>
</feature>
<dbReference type="PANTHER" id="PTHR13369">
    <property type="match status" value="1"/>
</dbReference>
<dbReference type="Proteomes" id="UP001139559">
    <property type="component" value="Unassembled WGS sequence"/>
</dbReference>
<accession>A0A9X1XFE1</accession>
<name>A0A9X1XFE1_9VIBR</name>
<evidence type="ECO:0000313" key="3">
    <source>
        <dbReference type="Proteomes" id="UP001139559"/>
    </source>
</evidence>
<dbReference type="SUPFAM" id="SSF53335">
    <property type="entry name" value="S-adenosyl-L-methionine-dependent methyltransferases"/>
    <property type="match status" value="1"/>
</dbReference>